<dbReference type="STRING" id="1379870.SD10_21770"/>
<dbReference type="AlphaFoldDB" id="A0A0E3ZXJ4"/>
<protein>
    <submittedName>
        <fullName evidence="1">Uncharacterized protein</fullName>
    </submittedName>
</protein>
<dbReference type="KEGG" id="srd:SD10_21770"/>
<name>A0A0E3ZXJ4_9BACT</name>
<evidence type="ECO:0000313" key="1">
    <source>
        <dbReference type="EMBL" id="AKD57130.1"/>
    </source>
</evidence>
<keyword evidence="2" id="KW-1185">Reference proteome</keyword>
<gene>
    <name evidence="1" type="ORF">SD10_21770</name>
</gene>
<proteinExistence type="predicted"/>
<dbReference type="PATRIC" id="fig|1379870.5.peg.4704"/>
<sequence>MIMWLTAAGSSVLARDSDVWNQGELVLMNGTELKGDIDYNWKAGVVQYREGNKIRAYSAYQVRAFRYFDDHQNVLRKFVTFDYADKSGSRQRPLFLEEVVMGSLPVYREVRSVHEPIKLKNLSMFNSDKELVKDLANFTYLVLLNGELINLNLFYRAMWPALKEKYEAELNRYAMRIQSDIAPTLLQLMLINQYNYLTQHQTEEQESNRPVGRE</sequence>
<evidence type="ECO:0000313" key="2">
    <source>
        <dbReference type="Proteomes" id="UP000033054"/>
    </source>
</evidence>
<dbReference type="EMBL" id="CP010429">
    <property type="protein sequence ID" value="AKD57130.1"/>
    <property type="molecule type" value="Genomic_DNA"/>
</dbReference>
<accession>A0A0E3ZXJ4</accession>
<dbReference type="HOGENOM" id="CLU_1219097_0_0_10"/>
<reference evidence="1 2" key="1">
    <citation type="journal article" date="2014" name="Curr. Microbiol.">
        <title>Spirosoma radiotolerans sp. nov., a gamma-radiation-resistant bacterium isolated from gamma ray-irradiated soil.</title>
        <authorList>
            <person name="Lee J.J."/>
            <person name="Srinivasan S."/>
            <person name="Lim S."/>
            <person name="Joe M."/>
            <person name="Im S."/>
            <person name="Bae S.I."/>
            <person name="Park K.R."/>
            <person name="Han J.H."/>
            <person name="Park S.H."/>
            <person name="Joo B.M."/>
            <person name="Park S.J."/>
            <person name="Kim M.K."/>
        </authorList>
    </citation>
    <scope>NUCLEOTIDE SEQUENCE [LARGE SCALE GENOMIC DNA]</scope>
    <source>
        <strain evidence="1 2">DG5A</strain>
    </source>
</reference>
<dbReference type="Proteomes" id="UP000033054">
    <property type="component" value="Chromosome"/>
</dbReference>
<organism evidence="1 2">
    <name type="scientific">Spirosoma radiotolerans</name>
    <dbReference type="NCBI Taxonomy" id="1379870"/>
    <lineage>
        <taxon>Bacteria</taxon>
        <taxon>Pseudomonadati</taxon>
        <taxon>Bacteroidota</taxon>
        <taxon>Cytophagia</taxon>
        <taxon>Cytophagales</taxon>
        <taxon>Cytophagaceae</taxon>
        <taxon>Spirosoma</taxon>
    </lineage>
</organism>